<sequence>MSYLELQQAIQAIHLKKLFCFSPSSQKWENNVKLPCETSPVINTNGETSPVTDINGETFPMIDTNGETFPMIDTNGEASPVMDTNGETSSVIDTNAVTSPVIDISGETDSNDTSLSEATVIYEEESIPDRFIRNSQ</sequence>
<keyword evidence="3" id="KW-1185">Reference proteome</keyword>
<evidence type="ECO:0000256" key="1">
    <source>
        <dbReference type="SAM" id="MobiDB-lite"/>
    </source>
</evidence>
<feature type="region of interest" description="Disordered" evidence="1">
    <location>
        <begin position="65"/>
        <end position="94"/>
    </location>
</feature>
<organism evidence="2 3">
    <name type="scientific">Trichonephila inaurata madagascariensis</name>
    <dbReference type="NCBI Taxonomy" id="2747483"/>
    <lineage>
        <taxon>Eukaryota</taxon>
        <taxon>Metazoa</taxon>
        <taxon>Ecdysozoa</taxon>
        <taxon>Arthropoda</taxon>
        <taxon>Chelicerata</taxon>
        <taxon>Arachnida</taxon>
        <taxon>Araneae</taxon>
        <taxon>Araneomorphae</taxon>
        <taxon>Entelegynae</taxon>
        <taxon>Araneoidea</taxon>
        <taxon>Nephilidae</taxon>
        <taxon>Trichonephila</taxon>
        <taxon>Trichonephila inaurata</taxon>
    </lineage>
</organism>
<gene>
    <name evidence="2" type="ORF">TNIN_271891</name>
</gene>
<dbReference type="AlphaFoldDB" id="A0A8X6XEI3"/>
<dbReference type="EMBL" id="BMAV01008609">
    <property type="protein sequence ID" value="GFY52298.1"/>
    <property type="molecule type" value="Genomic_DNA"/>
</dbReference>
<proteinExistence type="predicted"/>
<accession>A0A8X6XEI3</accession>
<dbReference type="OrthoDB" id="5860362at2759"/>
<reference evidence="2" key="1">
    <citation type="submission" date="2020-08" db="EMBL/GenBank/DDBJ databases">
        <title>Multicomponent nature underlies the extraordinary mechanical properties of spider dragline silk.</title>
        <authorList>
            <person name="Kono N."/>
            <person name="Nakamura H."/>
            <person name="Mori M."/>
            <person name="Yoshida Y."/>
            <person name="Ohtoshi R."/>
            <person name="Malay A.D."/>
            <person name="Moran D.A.P."/>
            <person name="Tomita M."/>
            <person name="Numata K."/>
            <person name="Arakawa K."/>
        </authorList>
    </citation>
    <scope>NUCLEOTIDE SEQUENCE</scope>
</reference>
<feature type="compositionally biased region" description="Polar residues" evidence="1">
    <location>
        <begin position="85"/>
        <end position="94"/>
    </location>
</feature>
<evidence type="ECO:0000313" key="2">
    <source>
        <dbReference type="EMBL" id="GFY52298.1"/>
    </source>
</evidence>
<dbReference type="Proteomes" id="UP000886998">
    <property type="component" value="Unassembled WGS sequence"/>
</dbReference>
<evidence type="ECO:0000313" key="3">
    <source>
        <dbReference type="Proteomes" id="UP000886998"/>
    </source>
</evidence>
<name>A0A8X6XEI3_9ARAC</name>
<protein>
    <submittedName>
        <fullName evidence="2">Uncharacterized protein</fullName>
    </submittedName>
</protein>
<comment type="caution">
    <text evidence="2">The sequence shown here is derived from an EMBL/GenBank/DDBJ whole genome shotgun (WGS) entry which is preliminary data.</text>
</comment>